<feature type="compositionally biased region" description="Polar residues" evidence="3">
    <location>
        <begin position="587"/>
        <end position="609"/>
    </location>
</feature>
<evidence type="ECO:0000256" key="2">
    <source>
        <dbReference type="ARBA" id="ARBA00022737"/>
    </source>
</evidence>
<dbReference type="InterPro" id="IPR050216">
    <property type="entry name" value="LRR_domain-containing"/>
</dbReference>
<dbReference type="PANTHER" id="PTHR48051:SF1">
    <property type="entry name" value="RAS SUPPRESSOR PROTEIN 1"/>
    <property type="match status" value="1"/>
</dbReference>
<accession>A0A4V3SE78</accession>
<protein>
    <recommendedName>
        <fullName evidence="6">Calponin-homology (CH) domain-containing protein</fullName>
    </recommendedName>
</protein>
<feature type="compositionally biased region" description="Basic and acidic residues" evidence="3">
    <location>
        <begin position="408"/>
        <end position="421"/>
    </location>
</feature>
<evidence type="ECO:0000256" key="1">
    <source>
        <dbReference type="ARBA" id="ARBA00022614"/>
    </source>
</evidence>
<feature type="region of interest" description="Disordered" evidence="3">
    <location>
        <begin position="288"/>
        <end position="341"/>
    </location>
</feature>
<reference evidence="4 5" key="1">
    <citation type="journal article" date="2019" name="BMC Genomics">
        <title>New insights from Opisthorchis felineus genome: update on genomics of the epidemiologically important liver flukes.</title>
        <authorList>
            <person name="Ershov N.I."/>
            <person name="Mordvinov V.A."/>
            <person name="Prokhortchouk E.B."/>
            <person name="Pakharukova M.Y."/>
            <person name="Gunbin K.V."/>
            <person name="Ustyantsev K."/>
            <person name="Genaev M.A."/>
            <person name="Blinov A.G."/>
            <person name="Mazur A."/>
            <person name="Boulygina E."/>
            <person name="Tsygankova S."/>
            <person name="Khrameeva E."/>
            <person name="Chekanov N."/>
            <person name="Fan G."/>
            <person name="Xiao A."/>
            <person name="Zhang H."/>
            <person name="Xu X."/>
            <person name="Yang H."/>
            <person name="Solovyev V."/>
            <person name="Lee S.M."/>
            <person name="Liu X."/>
            <person name="Afonnikov D.A."/>
            <person name="Skryabin K.G."/>
        </authorList>
    </citation>
    <scope>NUCLEOTIDE SEQUENCE [LARGE SCALE GENOMIC DNA]</scope>
    <source>
        <strain evidence="4">AK-0245</strain>
        <tissue evidence="4">Whole organism</tissue>
    </source>
</reference>
<dbReference type="InterPro" id="IPR036872">
    <property type="entry name" value="CH_dom_sf"/>
</dbReference>
<dbReference type="Proteomes" id="UP000308267">
    <property type="component" value="Unassembled WGS sequence"/>
</dbReference>
<organism evidence="4 5">
    <name type="scientific">Opisthorchis felineus</name>
    <dbReference type="NCBI Taxonomy" id="147828"/>
    <lineage>
        <taxon>Eukaryota</taxon>
        <taxon>Metazoa</taxon>
        <taxon>Spiralia</taxon>
        <taxon>Lophotrochozoa</taxon>
        <taxon>Platyhelminthes</taxon>
        <taxon>Trematoda</taxon>
        <taxon>Digenea</taxon>
        <taxon>Opisthorchiida</taxon>
        <taxon>Opisthorchiata</taxon>
        <taxon>Opisthorchiidae</taxon>
        <taxon>Opisthorchis</taxon>
    </lineage>
</organism>
<keyword evidence="2" id="KW-0677">Repeat</keyword>
<evidence type="ECO:0008006" key="6">
    <source>
        <dbReference type="Google" id="ProtNLM"/>
    </source>
</evidence>
<keyword evidence="5" id="KW-1185">Reference proteome</keyword>
<name>A0A4V3SE78_OPIFE</name>
<dbReference type="SUPFAM" id="SSF52058">
    <property type="entry name" value="L domain-like"/>
    <property type="match status" value="1"/>
</dbReference>
<feature type="compositionally biased region" description="Basic and acidic residues" evidence="3">
    <location>
        <begin position="850"/>
        <end position="861"/>
    </location>
</feature>
<dbReference type="AlphaFoldDB" id="A0A4V3SE78"/>
<feature type="region of interest" description="Disordered" evidence="3">
    <location>
        <begin position="384"/>
        <end position="627"/>
    </location>
</feature>
<comment type="caution">
    <text evidence="4">The sequence shown here is derived from an EMBL/GenBank/DDBJ whole genome shotgun (WGS) entry which is preliminary data.</text>
</comment>
<dbReference type="Pfam" id="PF13855">
    <property type="entry name" value="LRR_8"/>
    <property type="match status" value="1"/>
</dbReference>
<feature type="compositionally biased region" description="Basic and acidic residues" evidence="3">
    <location>
        <begin position="461"/>
        <end position="476"/>
    </location>
</feature>
<dbReference type="Gene3D" id="3.80.10.10">
    <property type="entry name" value="Ribonuclease Inhibitor"/>
    <property type="match status" value="1"/>
</dbReference>
<sequence>MSRWFVVPSSSQNPWEKDPHETTKDIHFGGPMCSDVKDWTNYGLHDIPNEIFKDIYVSKLIFPQNNLTQLPQCVAELRLITHVDFSHNKFISFPSVLVELPYLKILVISHNLLSTIPDDFGKLQRLEELNISRNKFRQFPNSVCRNASILSLVAHGNHFLSLPKEIGLMTSLRLLDLRKTGLTELPDSLQHLVNLEILRLDGNPLHTPPLCVASRGLAHVMAFLVLHSLGYRRNCFGRQPSERKVCCGLCETEDVGFKNPVRSAADSDFSSLDRRSYTSLPGHITVEKHSLPRNSVKPQTAAGRLHGQHISPELSPTRRYRPKDSSKARPDSGYSTFGCSGGNAEPMKPYVSETSPVQSRAIVSAENTSTLKIFTRQDSIEGQRTFSAQQDTSVEDELEFSDAAPSEVSEKLDLTGRETRRSPTTVPDRSMERTTENNPQQDRSHVPMFQSHKPHRYNNAGEKHANESHRSTRETHAAANPNNQRTPSDAHLSPKILSRTKPIAVHSGSTSKLPGWMGTKPEESTHVHFLPSRRVHQPKESTECTTGNREPRLEESSVDSDSNSKKLTSPRLPANRDIATTHVEKTNPMQRGKSNAQDRLPQRSSVNMENRNSRRAAANQNGYTSSKQAHVTSLERLNSQRDLCQPSIPHFGGSQRQKPSASKNRPTVSRVGVSLFIPPERAIRYPAVTHNGHHSINFVQNIGSKESIVWDSLTSADLERIYRLKEILETGLNCQLPRRPEELVIVLRSGVHLADWLRRMFGPTSNIRVYDPAVSMRTSDMIKYFRVNLRRCRELMEHHCVPKEHLFSIEDLLNTKTPTGILSLATSVLHLCNILAGSPRSPKHHIPKRNQQDDSYTKSECKLQSTTPSARHHYRKQPDIHSPRPRSTQSSWPQHLCSDV</sequence>
<dbReference type="PANTHER" id="PTHR48051">
    <property type="match status" value="1"/>
</dbReference>
<proteinExistence type="predicted"/>
<feature type="region of interest" description="Disordered" evidence="3">
    <location>
        <begin position="1"/>
        <end position="21"/>
    </location>
</feature>
<keyword evidence="1" id="KW-0433">Leucine-rich repeat</keyword>
<feature type="region of interest" description="Disordered" evidence="3">
    <location>
        <begin position="840"/>
        <end position="900"/>
    </location>
</feature>
<dbReference type="EMBL" id="SJOL01007141">
    <property type="protein sequence ID" value="TGZ63514.1"/>
    <property type="molecule type" value="Genomic_DNA"/>
</dbReference>
<evidence type="ECO:0000313" key="5">
    <source>
        <dbReference type="Proteomes" id="UP000308267"/>
    </source>
</evidence>
<feature type="region of interest" description="Disordered" evidence="3">
    <location>
        <begin position="643"/>
        <end position="668"/>
    </location>
</feature>
<dbReference type="STRING" id="147828.A0A4V3SE78"/>
<evidence type="ECO:0000256" key="3">
    <source>
        <dbReference type="SAM" id="MobiDB-lite"/>
    </source>
</evidence>
<gene>
    <name evidence="4" type="ORF">CRM22_006857</name>
</gene>
<feature type="compositionally biased region" description="Polar residues" evidence="3">
    <location>
        <begin position="654"/>
        <end position="667"/>
    </location>
</feature>
<dbReference type="OrthoDB" id="6243810at2759"/>
<evidence type="ECO:0000313" key="4">
    <source>
        <dbReference type="EMBL" id="TGZ63514.1"/>
    </source>
</evidence>
<dbReference type="SMART" id="SM00369">
    <property type="entry name" value="LRR_TYP"/>
    <property type="match status" value="4"/>
</dbReference>
<dbReference type="GO" id="GO:0005737">
    <property type="term" value="C:cytoplasm"/>
    <property type="evidence" value="ECO:0007669"/>
    <property type="project" value="TreeGrafter"/>
</dbReference>
<dbReference type="InterPro" id="IPR001611">
    <property type="entry name" value="Leu-rich_rpt"/>
</dbReference>
<dbReference type="InterPro" id="IPR003591">
    <property type="entry name" value="Leu-rich_rpt_typical-subtyp"/>
</dbReference>
<dbReference type="InterPro" id="IPR032675">
    <property type="entry name" value="LRR_dom_sf"/>
</dbReference>
<dbReference type="SUPFAM" id="SSF47576">
    <property type="entry name" value="Calponin-homology domain, CH-domain"/>
    <property type="match status" value="1"/>
</dbReference>